<dbReference type="EMBL" id="BBXV01000042">
    <property type="protein sequence ID" value="GAQ19277.1"/>
    <property type="molecule type" value="Genomic_DNA"/>
</dbReference>
<accession>A0A0U9I1E2</accession>
<evidence type="ECO:0000313" key="2">
    <source>
        <dbReference type="Proteomes" id="UP000052946"/>
    </source>
</evidence>
<evidence type="ECO:0000313" key="1">
    <source>
        <dbReference type="EMBL" id="GAQ19277.1"/>
    </source>
</evidence>
<dbReference type="AlphaFoldDB" id="A0A0U9I1E2"/>
<dbReference type="Proteomes" id="UP000052946">
    <property type="component" value="Unassembled WGS sequence"/>
</dbReference>
<reference evidence="1 2" key="2">
    <citation type="journal article" date="2016" name="Genome Announc.">
        <title>Draft Genome Sequence of Oceanobacillus picturae Heshi-B3, Isolated from Fermented Rice Bran in a Traditional Japanese Seafood Dish.</title>
        <authorList>
            <person name="Akuzawa S."/>
            <person name="Nagaoka J."/>
            <person name="Kanekatsu M."/>
            <person name="Kanesaki Y."/>
            <person name="Suzuki T."/>
        </authorList>
    </citation>
    <scope>NUCLEOTIDE SEQUENCE [LARGE SCALE GENOMIC DNA]</scope>
    <source>
        <strain evidence="1 2">Heshi-B3</strain>
    </source>
</reference>
<reference evidence="2" key="1">
    <citation type="submission" date="2015-07" db="EMBL/GenBank/DDBJ databases">
        <title>Draft Genome Sequence of Oceanobacillus picturae Heshi-B3 that Was Isolated from Fermented Rice Bran with Aging Salted Mackerel, Which Was Named Heshiko as Traditional Fermented Seafood in Japan.</title>
        <authorList>
            <person name="Akuzawa S."/>
            <person name="Nakagawa J."/>
            <person name="Kanekatsu T."/>
            <person name="Kanesaki Y."/>
            <person name="Suzuki T."/>
        </authorList>
    </citation>
    <scope>NUCLEOTIDE SEQUENCE [LARGE SCALE GENOMIC DNA]</scope>
    <source>
        <strain evidence="2">Heshi-B3</strain>
    </source>
</reference>
<keyword evidence="1" id="KW-0449">Lipoprotein</keyword>
<gene>
    <name evidence="1" type="ORF">OPHB3_3239</name>
</gene>
<sequence length="46" mass="5567">MTMRRVLTALLSTILFSIIYSWIFYVPISQREPNVYYFGFLKQVFL</sequence>
<name>A0A0U9I1E2_9BACI</name>
<proteinExistence type="predicted"/>
<protein>
    <submittedName>
        <fullName evidence="1">Lipoprotein</fullName>
    </submittedName>
</protein>
<organism evidence="1 2">
    <name type="scientific">Oceanobacillus picturae</name>
    <dbReference type="NCBI Taxonomy" id="171693"/>
    <lineage>
        <taxon>Bacteria</taxon>
        <taxon>Bacillati</taxon>
        <taxon>Bacillota</taxon>
        <taxon>Bacilli</taxon>
        <taxon>Bacillales</taxon>
        <taxon>Bacillaceae</taxon>
        <taxon>Oceanobacillus</taxon>
    </lineage>
</organism>
<comment type="caution">
    <text evidence="1">The sequence shown here is derived from an EMBL/GenBank/DDBJ whole genome shotgun (WGS) entry which is preliminary data.</text>
</comment>